<sequence length="101" mass="11933">MYRFALEPALKIQFDVNCKLKPRHINRAIIDEDFTKLLIHVKWVRHSIERFIYRYNYALKTGFLQQTISIVLTTTDYRSSISLWQTIAIVHLRKGACAYAS</sequence>
<dbReference type="EMBL" id="AQPX01000017">
    <property type="protein sequence ID" value="EON72511.1"/>
    <property type="molecule type" value="Genomic_DNA"/>
</dbReference>
<name>R7ZEQ5_LYSSH</name>
<accession>R7ZEQ5</accession>
<gene>
    <name evidence="1" type="ORF">H131_10238</name>
</gene>
<proteinExistence type="predicted"/>
<dbReference type="Proteomes" id="UP000013911">
    <property type="component" value="Unassembled WGS sequence"/>
</dbReference>
<comment type="caution">
    <text evidence="1">The sequence shown here is derived from an EMBL/GenBank/DDBJ whole genome shotgun (WGS) entry which is preliminary data.</text>
</comment>
<dbReference type="AlphaFoldDB" id="R7ZEQ5"/>
<dbReference type="HOGENOM" id="CLU_2288085_0_0_9"/>
<protein>
    <submittedName>
        <fullName evidence="1">Uncharacterized protein</fullName>
    </submittedName>
</protein>
<evidence type="ECO:0000313" key="1">
    <source>
        <dbReference type="EMBL" id="EON72511.1"/>
    </source>
</evidence>
<organism evidence="1 2">
    <name type="scientific">Lysinibacillus sphaericus OT4b.31</name>
    <dbReference type="NCBI Taxonomy" id="1285586"/>
    <lineage>
        <taxon>Bacteria</taxon>
        <taxon>Bacillati</taxon>
        <taxon>Bacillota</taxon>
        <taxon>Bacilli</taxon>
        <taxon>Bacillales</taxon>
        <taxon>Bacillaceae</taxon>
        <taxon>Lysinibacillus</taxon>
    </lineage>
</organism>
<evidence type="ECO:0000313" key="2">
    <source>
        <dbReference type="Proteomes" id="UP000013911"/>
    </source>
</evidence>
<reference evidence="1 2" key="1">
    <citation type="submission" date="2013-04" db="EMBL/GenBank/DDBJ databases">
        <title>Draft genome of the heavy metal tolerant bacterium Lysinibacillus sphaericus strain OT4b.31.</title>
        <authorList>
            <person name="Pena-Montenegro T.D."/>
            <person name="Dussan J."/>
        </authorList>
    </citation>
    <scope>NUCLEOTIDE SEQUENCE [LARGE SCALE GENOMIC DNA]</scope>
    <source>
        <strain evidence="1 2">OT4b.31</strain>
    </source>
</reference>